<dbReference type="Proteomes" id="UP001498469">
    <property type="component" value="Unassembled WGS sequence"/>
</dbReference>
<feature type="compositionally biased region" description="Basic residues" evidence="1">
    <location>
        <begin position="1"/>
        <end position="12"/>
    </location>
</feature>
<sequence length="55" mass="6323">MSKNNNKNKKKLNNQLDGNNFSNFPINSSLINIPIIPNMVNINSNIPEEEIKKRK</sequence>
<keyword evidence="3" id="KW-1185">Reference proteome</keyword>
<dbReference type="EMBL" id="JAZHFS010000006">
    <property type="protein sequence ID" value="MEF2112344.1"/>
    <property type="molecule type" value="Genomic_DNA"/>
</dbReference>
<dbReference type="RefSeq" id="WP_216249317.1">
    <property type="nucleotide sequence ID" value="NZ_JAZHFS010000006.1"/>
</dbReference>
<evidence type="ECO:0000256" key="1">
    <source>
        <dbReference type="SAM" id="MobiDB-lite"/>
    </source>
</evidence>
<name>A0ABU7UNB8_9CLOT</name>
<organism evidence="2 3">
    <name type="scientific">Clostridium frigoriphilum</name>
    <dbReference type="NCBI Taxonomy" id="443253"/>
    <lineage>
        <taxon>Bacteria</taxon>
        <taxon>Bacillati</taxon>
        <taxon>Bacillota</taxon>
        <taxon>Clostridia</taxon>
        <taxon>Eubacteriales</taxon>
        <taxon>Clostridiaceae</taxon>
        <taxon>Clostridium</taxon>
    </lineage>
</organism>
<feature type="region of interest" description="Disordered" evidence="1">
    <location>
        <begin position="1"/>
        <end position="21"/>
    </location>
</feature>
<reference evidence="2 3" key="1">
    <citation type="submission" date="2023-11" db="EMBL/GenBank/DDBJ databases">
        <title>Draft genome sequence of a psychrophilic Clostridium strain from permafrost water brine.</title>
        <authorList>
            <person name="Shcherbakova V.A."/>
            <person name="Trubitsyn V.E."/>
            <person name="Zakharyuk A.G."/>
        </authorList>
    </citation>
    <scope>NUCLEOTIDE SEQUENCE [LARGE SCALE GENOMIC DNA]</scope>
    <source>
        <strain evidence="2 3">14F</strain>
    </source>
</reference>
<comment type="caution">
    <text evidence="2">The sequence shown here is derived from an EMBL/GenBank/DDBJ whole genome shotgun (WGS) entry which is preliminary data.</text>
</comment>
<evidence type="ECO:0000313" key="2">
    <source>
        <dbReference type="EMBL" id="MEF2112344.1"/>
    </source>
</evidence>
<accession>A0ABU7UNB8</accession>
<gene>
    <name evidence="2" type="ORF">SJI18_08495</name>
</gene>
<protein>
    <submittedName>
        <fullName evidence="2">Uncharacterized protein</fullName>
    </submittedName>
</protein>
<proteinExistence type="predicted"/>
<evidence type="ECO:0000313" key="3">
    <source>
        <dbReference type="Proteomes" id="UP001498469"/>
    </source>
</evidence>